<protein>
    <submittedName>
        <fullName evidence="2">Uncharacterized protein</fullName>
    </submittedName>
</protein>
<sequence length="57" mass="6919">MEDFLELEEWLEDMYQNSKKKLYDDHHTSRGDLETSMTSIDRHQPDQIDRQPSHIID</sequence>
<evidence type="ECO:0000313" key="3">
    <source>
        <dbReference type="Proteomes" id="UP000712600"/>
    </source>
</evidence>
<gene>
    <name evidence="2" type="ORF">F2Q69_00006790</name>
</gene>
<reference evidence="2" key="1">
    <citation type="submission" date="2019-12" db="EMBL/GenBank/DDBJ databases">
        <title>Genome sequencing and annotation of Brassica cretica.</title>
        <authorList>
            <person name="Studholme D.J."/>
            <person name="Sarris P."/>
        </authorList>
    </citation>
    <scope>NUCLEOTIDE SEQUENCE</scope>
    <source>
        <strain evidence="2">PFS-109/04</strain>
        <tissue evidence="2">Leaf</tissue>
    </source>
</reference>
<name>A0A8S9P534_BRACR</name>
<evidence type="ECO:0000256" key="1">
    <source>
        <dbReference type="SAM" id="MobiDB-lite"/>
    </source>
</evidence>
<proteinExistence type="predicted"/>
<comment type="caution">
    <text evidence="2">The sequence shown here is derived from an EMBL/GenBank/DDBJ whole genome shotgun (WGS) entry which is preliminary data.</text>
</comment>
<dbReference type="Proteomes" id="UP000712600">
    <property type="component" value="Unassembled WGS sequence"/>
</dbReference>
<feature type="compositionally biased region" description="Basic and acidic residues" evidence="1">
    <location>
        <begin position="40"/>
        <end position="57"/>
    </location>
</feature>
<feature type="region of interest" description="Disordered" evidence="1">
    <location>
        <begin position="21"/>
        <end position="57"/>
    </location>
</feature>
<evidence type="ECO:0000313" key="2">
    <source>
        <dbReference type="EMBL" id="KAF3512238.1"/>
    </source>
</evidence>
<accession>A0A8S9P534</accession>
<dbReference type="AlphaFoldDB" id="A0A8S9P534"/>
<dbReference type="EMBL" id="QGKX02001521">
    <property type="protein sequence ID" value="KAF3512238.1"/>
    <property type="molecule type" value="Genomic_DNA"/>
</dbReference>
<feature type="compositionally biased region" description="Basic and acidic residues" evidence="1">
    <location>
        <begin position="21"/>
        <end position="33"/>
    </location>
</feature>
<organism evidence="2 3">
    <name type="scientific">Brassica cretica</name>
    <name type="common">Mustard</name>
    <dbReference type="NCBI Taxonomy" id="69181"/>
    <lineage>
        <taxon>Eukaryota</taxon>
        <taxon>Viridiplantae</taxon>
        <taxon>Streptophyta</taxon>
        <taxon>Embryophyta</taxon>
        <taxon>Tracheophyta</taxon>
        <taxon>Spermatophyta</taxon>
        <taxon>Magnoliopsida</taxon>
        <taxon>eudicotyledons</taxon>
        <taxon>Gunneridae</taxon>
        <taxon>Pentapetalae</taxon>
        <taxon>rosids</taxon>
        <taxon>malvids</taxon>
        <taxon>Brassicales</taxon>
        <taxon>Brassicaceae</taxon>
        <taxon>Brassiceae</taxon>
        <taxon>Brassica</taxon>
    </lineage>
</organism>